<protein>
    <submittedName>
        <fullName evidence="1">Uncharacterized protein</fullName>
    </submittedName>
</protein>
<keyword evidence="2" id="KW-1185">Reference proteome</keyword>
<dbReference type="PANTHER" id="PTHR47018">
    <property type="entry name" value="CXC DOMAIN-CONTAINING PROTEIN-RELATED"/>
    <property type="match status" value="1"/>
</dbReference>
<evidence type="ECO:0000313" key="2">
    <source>
        <dbReference type="Proteomes" id="UP001346869"/>
    </source>
</evidence>
<evidence type="ECO:0000313" key="1">
    <source>
        <dbReference type="EMBL" id="KAK5868005.1"/>
    </source>
</evidence>
<dbReference type="AlphaFoldDB" id="A0AAN7XW79"/>
<name>A0AAN7XW79_ELEMC</name>
<comment type="caution">
    <text evidence="1">The sequence shown here is derived from an EMBL/GenBank/DDBJ whole genome shotgun (WGS) entry which is preliminary data.</text>
</comment>
<gene>
    <name evidence="1" type="ORF">PBY51_012452</name>
</gene>
<reference evidence="1 2" key="2">
    <citation type="journal article" date="2023" name="Mol. Biol. Evol.">
        <title>Genomics of Secondarily Temperate Adaptation in the Only Non-Antarctic Icefish.</title>
        <authorList>
            <person name="Rivera-Colon A.G."/>
            <person name="Rayamajhi N."/>
            <person name="Minhas B.F."/>
            <person name="Madrigal G."/>
            <person name="Bilyk K.T."/>
            <person name="Yoon V."/>
            <person name="Hune M."/>
            <person name="Gregory S."/>
            <person name="Cheng C.H.C."/>
            <person name="Catchen J.M."/>
        </authorList>
    </citation>
    <scope>NUCLEOTIDE SEQUENCE [LARGE SCALE GENOMIC DNA]</scope>
    <source>
        <strain evidence="1">JMC-PN-2008</strain>
    </source>
</reference>
<reference evidence="1 2" key="1">
    <citation type="journal article" date="2023" name="Genes (Basel)">
        <title>Chromosome-Level Genome Assembly and Circadian Gene Repertoire of the Patagonia Blennie Eleginops maclovinus-The Closest Ancestral Proxy of Antarctic Cryonotothenioids.</title>
        <authorList>
            <person name="Cheng C.C."/>
            <person name="Rivera-Colon A.G."/>
            <person name="Minhas B.F."/>
            <person name="Wilson L."/>
            <person name="Rayamajhi N."/>
            <person name="Vargas-Chacoff L."/>
            <person name="Catchen J.M."/>
        </authorList>
    </citation>
    <scope>NUCLEOTIDE SEQUENCE [LARGE SCALE GENOMIC DNA]</scope>
    <source>
        <strain evidence="1">JMC-PN-2008</strain>
    </source>
</reference>
<organism evidence="1 2">
    <name type="scientific">Eleginops maclovinus</name>
    <name type="common">Patagonian blennie</name>
    <name type="synonym">Eleginus maclovinus</name>
    <dbReference type="NCBI Taxonomy" id="56733"/>
    <lineage>
        <taxon>Eukaryota</taxon>
        <taxon>Metazoa</taxon>
        <taxon>Chordata</taxon>
        <taxon>Craniata</taxon>
        <taxon>Vertebrata</taxon>
        <taxon>Euteleostomi</taxon>
        <taxon>Actinopterygii</taxon>
        <taxon>Neopterygii</taxon>
        <taxon>Teleostei</taxon>
        <taxon>Neoteleostei</taxon>
        <taxon>Acanthomorphata</taxon>
        <taxon>Eupercaria</taxon>
        <taxon>Perciformes</taxon>
        <taxon>Notothenioidei</taxon>
        <taxon>Eleginopidae</taxon>
        <taxon>Eleginops</taxon>
    </lineage>
</organism>
<dbReference type="EMBL" id="JAUZQC010000008">
    <property type="protein sequence ID" value="KAK5868005.1"/>
    <property type="molecule type" value="Genomic_DNA"/>
</dbReference>
<sequence length="305" mass="34134">MTAEQPIYALAKQIQWHWPEQYGEDKFVIMFGGLHIVMAALKSIGTLLQESGWTGALVEAGVASSGTTKSFLSAASITKTRQAHQITACSLYLLLKAAYNDYCTEAADNSEEVLCFDAWCDSRKLPSPQFQFWSLVLSMELAILLLIRAFREANFNQALTELIPYFFANNTNYARWLPIHLRDMVTLKEKHPQLAQEFASGKFVVHKSRREFSAIAIDQAYEQSNVVIKADGGAAGITEYPSALKRWMIAGPQVCHLVAQYKAASEANEATEQTSHHNETPQAQRVFLEKVKKLTQVLKEPGNPF</sequence>
<proteinExistence type="predicted"/>
<accession>A0AAN7XW79</accession>
<dbReference type="Proteomes" id="UP001346869">
    <property type="component" value="Unassembled WGS sequence"/>
</dbReference>
<dbReference type="PANTHER" id="PTHR47018:SF1">
    <property type="entry name" value="TESMIN_TSO1-LIKE CXC DOMAIN-CONTAINING PROTEIN"/>
    <property type="match status" value="1"/>
</dbReference>